<evidence type="ECO:0000313" key="2">
    <source>
        <dbReference type="EMBL" id="KAL2340162.1"/>
    </source>
</evidence>
<feature type="region of interest" description="Disordered" evidence="1">
    <location>
        <begin position="51"/>
        <end position="77"/>
    </location>
</feature>
<dbReference type="AlphaFoldDB" id="A0ABD1MWH1"/>
<comment type="caution">
    <text evidence="2">The sequence shown here is derived from an EMBL/GenBank/DDBJ whole genome shotgun (WGS) entry which is preliminary data.</text>
</comment>
<keyword evidence="3" id="KW-1185">Reference proteome</keyword>
<evidence type="ECO:0000313" key="3">
    <source>
        <dbReference type="Proteomes" id="UP001603857"/>
    </source>
</evidence>
<dbReference type="Proteomes" id="UP001603857">
    <property type="component" value="Unassembled WGS sequence"/>
</dbReference>
<sequence>MEEKMVNMATELATVKSQVQTLLSYIALKEGGNIPEEMAALFHTSMHQAADVGSGTRTGTESISPTNMRKSSGGSNVDLEPSQRSVWAWAIPQMASLYLILCRDSLSGALTLRLMSTCSRLVGHCRITGQGDVKLWFH</sequence>
<evidence type="ECO:0000256" key="1">
    <source>
        <dbReference type="SAM" id="MobiDB-lite"/>
    </source>
</evidence>
<protein>
    <submittedName>
        <fullName evidence="2">Uncharacterized protein</fullName>
    </submittedName>
</protein>
<proteinExistence type="predicted"/>
<gene>
    <name evidence="2" type="ORF">Fmac_008102</name>
</gene>
<organism evidence="2 3">
    <name type="scientific">Flemingia macrophylla</name>
    <dbReference type="NCBI Taxonomy" id="520843"/>
    <lineage>
        <taxon>Eukaryota</taxon>
        <taxon>Viridiplantae</taxon>
        <taxon>Streptophyta</taxon>
        <taxon>Embryophyta</taxon>
        <taxon>Tracheophyta</taxon>
        <taxon>Spermatophyta</taxon>
        <taxon>Magnoliopsida</taxon>
        <taxon>eudicotyledons</taxon>
        <taxon>Gunneridae</taxon>
        <taxon>Pentapetalae</taxon>
        <taxon>rosids</taxon>
        <taxon>fabids</taxon>
        <taxon>Fabales</taxon>
        <taxon>Fabaceae</taxon>
        <taxon>Papilionoideae</taxon>
        <taxon>50 kb inversion clade</taxon>
        <taxon>NPAAA clade</taxon>
        <taxon>indigoferoid/millettioid clade</taxon>
        <taxon>Phaseoleae</taxon>
        <taxon>Flemingia</taxon>
    </lineage>
</organism>
<dbReference type="EMBL" id="JBGMDY010000003">
    <property type="protein sequence ID" value="KAL2340162.1"/>
    <property type="molecule type" value="Genomic_DNA"/>
</dbReference>
<name>A0ABD1MWH1_9FABA</name>
<reference evidence="2 3" key="1">
    <citation type="submission" date="2024-08" db="EMBL/GenBank/DDBJ databases">
        <title>Insights into the chromosomal genome structure of Flemingia macrophylla.</title>
        <authorList>
            <person name="Ding Y."/>
            <person name="Zhao Y."/>
            <person name="Bi W."/>
            <person name="Wu M."/>
            <person name="Zhao G."/>
            <person name="Gong Y."/>
            <person name="Li W."/>
            <person name="Zhang P."/>
        </authorList>
    </citation>
    <scope>NUCLEOTIDE SEQUENCE [LARGE SCALE GENOMIC DNA]</scope>
    <source>
        <strain evidence="2">DYQJB</strain>
        <tissue evidence="2">Leaf</tissue>
    </source>
</reference>
<feature type="compositionally biased region" description="Polar residues" evidence="1">
    <location>
        <begin position="55"/>
        <end position="75"/>
    </location>
</feature>
<accession>A0ABD1MWH1</accession>